<feature type="compositionally biased region" description="Polar residues" evidence="7">
    <location>
        <begin position="480"/>
        <end position="497"/>
    </location>
</feature>
<dbReference type="PANTHER" id="PTHR24269">
    <property type="entry name" value="KREMEN PROTEIN"/>
    <property type="match status" value="1"/>
</dbReference>
<accession>G4TRT5</accession>
<dbReference type="OrthoDB" id="5985073at2759"/>
<evidence type="ECO:0000259" key="9">
    <source>
        <dbReference type="PROSITE" id="PS51212"/>
    </source>
</evidence>
<dbReference type="STRING" id="1109443.G4TRT5"/>
<comment type="subcellular location">
    <subcellularLocation>
        <location evidence="1">Membrane</location>
        <topology evidence="1">Single-pass membrane protein</topology>
    </subcellularLocation>
</comment>
<keyword evidence="4" id="KW-1133">Transmembrane helix</keyword>
<feature type="domain" description="WSC" evidence="9">
    <location>
        <begin position="152"/>
        <end position="244"/>
    </location>
</feature>
<dbReference type="PROSITE" id="PS51212">
    <property type="entry name" value="WSC"/>
    <property type="match status" value="4"/>
</dbReference>
<evidence type="ECO:0000256" key="1">
    <source>
        <dbReference type="ARBA" id="ARBA00004167"/>
    </source>
</evidence>
<proteinExistence type="predicted"/>
<name>G4TRT5_SERID</name>
<keyword evidence="2" id="KW-0812">Transmembrane</keyword>
<reference evidence="10 11" key="1">
    <citation type="journal article" date="2011" name="PLoS Pathog.">
        <title>Endophytic Life Strategies Decoded by Genome and Transcriptome Analyses of the Mutualistic Root Symbiont Piriformospora indica.</title>
        <authorList>
            <person name="Zuccaro A."/>
            <person name="Lahrmann U."/>
            <person name="Guldener U."/>
            <person name="Langen G."/>
            <person name="Pfiffi S."/>
            <person name="Biedenkopf D."/>
            <person name="Wong P."/>
            <person name="Samans B."/>
            <person name="Grimm C."/>
            <person name="Basiewicz M."/>
            <person name="Murat C."/>
            <person name="Martin F."/>
            <person name="Kogel K.H."/>
        </authorList>
    </citation>
    <scope>NUCLEOTIDE SEQUENCE [LARGE SCALE GENOMIC DNA]</scope>
    <source>
        <strain evidence="10 11">DSM 11827</strain>
    </source>
</reference>
<dbReference type="Pfam" id="PF01822">
    <property type="entry name" value="WSC"/>
    <property type="match status" value="4"/>
</dbReference>
<feature type="domain" description="WSC" evidence="9">
    <location>
        <begin position="257"/>
        <end position="349"/>
    </location>
</feature>
<keyword evidence="6" id="KW-0325">Glycoprotein</keyword>
<evidence type="ECO:0000256" key="4">
    <source>
        <dbReference type="ARBA" id="ARBA00022989"/>
    </source>
</evidence>
<dbReference type="AlphaFoldDB" id="G4TRT5"/>
<keyword evidence="5" id="KW-0472">Membrane</keyword>
<dbReference type="InParanoid" id="G4TRT5"/>
<evidence type="ECO:0000313" key="11">
    <source>
        <dbReference type="Proteomes" id="UP000007148"/>
    </source>
</evidence>
<gene>
    <name evidence="10" type="ORF">PIIN_07982</name>
</gene>
<dbReference type="GO" id="GO:0005886">
    <property type="term" value="C:plasma membrane"/>
    <property type="evidence" value="ECO:0007669"/>
    <property type="project" value="TreeGrafter"/>
</dbReference>
<evidence type="ECO:0000256" key="7">
    <source>
        <dbReference type="SAM" id="MobiDB-lite"/>
    </source>
</evidence>
<dbReference type="Proteomes" id="UP000007148">
    <property type="component" value="Unassembled WGS sequence"/>
</dbReference>
<dbReference type="OMA" id="CANIEIT"/>
<evidence type="ECO:0000256" key="6">
    <source>
        <dbReference type="ARBA" id="ARBA00023180"/>
    </source>
</evidence>
<evidence type="ECO:0000256" key="3">
    <source>
        <dbReference type="ARBA" id="ARBA00022729"/>
    </source>
</evidence>
<feature type="domain" description="WSC" evidence="9">
    <location>
        <begin position="365"/>
        <end position="456"/>
    </location>
</feature>
<dbReference type="HOGENOM" id="CLU_026396_1_0_1"/>
<evidence type="ECO:0000256" key="5">
    <source>
        <dbReference type="ARBA" id="ARBA00023136"/>
    </source>
</evidence>
<dbReference type="eggNOG" id="KOG4157">
    <property type="taxonomic scope" value="Eukaryota"/>
</dbReference>
<evidence type="ECO:0000256" key="8">
    <source>
        <dbReference type="SAM" id="SignalP"/>
    </source>
</evidence>
<feature type="signal peptide" evidence="8">
    <location>
        <begin position="1"/>
        <end position="20"/>
    </location>
</feature>
<keyword evidence="3 8" id="KW-0732">Signal</keyword>
<keyword evidence="11" id="KW-1185">Reference proteome</keyword>
<evidence type="ECO:0000256" key="2">
    <source>
        <dbReference type="ARBA" id="ARBA00022692"/>
    </source>
</evidence>
<evidence type="ECO:0000313" key="10">
    <source>
        <dbReference type="EMBL" id="CCA74028.1"/>
    </source>
</evidence>
<feature type="domain" description="WSC" evidence="9">
    <location>
        <begin position="48"/>
        <end position="140"/>
    </location>
</feature>
<sequence>MVHAALAALIPLAYTTATNALPVDPPLASRYDNSGRGLARRQRGGPRWTTSARCYTDSISARTLTGAEFVSESMTTDACLDFCYSKGYKYAGTEWSKECYCDSDFRNGGSPVDDGCDMACSGAADETCGGGNRLSIYEYLDDVSPSQPSNPGWSSQGCYTDTVANRALPNQVYVDGGMTADKCTSKCFSLGYPLAGVEYGHECFCADSIGSSGVPAESGCDMQCTGNANEICGGGNRLNVYQYTGASALPSVGDWVLDGDTGCYTDIVSNRALGLRVYVDGAMTVPKCTEKCFSLNYGYAGLEFADECYCSHSIGSSGVPVSDGCTMSCSGDMSTICGGPDRLTIYKYQGTDLTPAPIVLESYNGFASQGCYTDSVHARIMTPISVEGSMTVEKCIDACAASSYTVAGVEFGAECYCTATLPAESLKATDNCNVPCAGDPAHLCGGADRLNVYQHQAPVTSTTSTVSNTETSTLTPEIQTSASTDMSVSTPLPTATSVPEERPLPVNLGCFVYGSQSSAGKLAFNNGPWTYLRGVGASAVGCVSYCGSLGLDVTLVANTDCVCISSSRLGDLNTSGGGCDFSCTAAGEESLMCGNGDGMAYSVYQPTTSNGASTTVISTSDIIPMPSPTTI</sequence>
<dbReference type="EMBL" id="CAFZ01000273">
    <property type="protein sequence ID" value="CCA74028.1"/>
    <property type="molecule type" value="Genomic_DNA"/>
</dbReference>
<dbReference type="SMART" id="SM00321">
    <property type="entry name" value="WSC"/>
    <property type="match status" value="4"/>
</dbReference>
<dbReference type="InterPro" id="IPR002889">
    <property type="entry name" value="WSC_carb-bd"/>
</dbReference>
<comment type="caution">
    <text evidence="10">The sequence shown here is derived from an EMBL/GenBank/DDBJ whole genome shotgun (WGS) entry which is preliminary data.</text>
</comment>
<protein>
    <submittedName>
        <fullName evidence="10">Related to glyoxal oxidase</fullName>
    </submittedName>
</protein>
<feature type="chain" id="PRO_5003468822" evidence="8">
    <location>
        <begin position="21"/>
        <end position="631"/>
    </location>
</feature>
<organism evidence="10 11">
    <name type="scientific">Serendipita indica (strain DSM 11827)</name>
    <name type="common">Root endophyte fungus</name>
    <name type="synonym">Piriformospora indica</name>
    <dbReference type="NCBI Taxonomy" id="1109443"/>
    <lineage>
        <taxon>Eukaryota</taxon>
        <taxon>Fungi</taxon>
        <taxon>Dikarya</taxon>
        <taxon>Basidiomycota</taxon>
        <taxon>Agaricomycotina</taxon>
        <taxon>Agaricomycetes</taxon>
        <taxon>Sebacinales</taxon>
        <taxon>Serendipitaceae</taxon>
        <taxon>Serendipita</taxon>
    </lineage>
</organism>
<dbReference type="PANTHER" id="PTHR24269:SF16">
    <property type="entry name" value="PROTEIN SLG1"/>
    <property type="match status" value="1"/>
</dbReference>
<feature type="region of interest" description="Disordered" evidence="7">
    <location>
        <begin position="480"/>
        <end position="499"/>
    </location>
</feature>
<dbReference type="InterPro" id="IPR051836">
    <property type="entry name" value="Kremen_rcpt"/>
</dbReference>